<keyword evidence="1" id="KW-0812">Transmembrane</keyword>
<proteinExistence type="predicted"/>
<feature type="transmembrane region" description="Helical" evidence="1">
    <location>
        <begin position="12"/>
        <end position="31"/>
    </location>
</feature>
<name>A0A0F9NNG0_9ZZZZ</name>
<gene>
    <name evidence="2" type="ORF">LCGC14_1239570</name>
</gene>
<evidence type="ECO:0000313" key="2">
    <source>
        <dbReference type="EMBL" id="KKM90345.1"/>
    </source>
</evidence>
<protein>
    <submittedName>
        <fullName evidence="2">Uncharacterized protein</fullName>
    </submittedName>
</protein>
<accession>A0A0F9NNG0</accession>
<comment type="caution">
    <text evidence="2">The sequence shown here is derived from an EMBL/GenBank/DDBJ whole genome shotgun (WGS) entry which is preliminary data.</text>
</comment>
<evidence type="ECO:0000256" key="1">
    <source>
        <dbReference type="SAM" id="Phobius"/>
    </source>
</evidence>
<sequence>MYSNLPFTGAPLIYIALGLFFLTAGMVLRIIDFARTKTAQIKNRAAK</sequence>
<dbReference type="AlphaFoldDB" id="A0A0F9NNG0"/>
<reference evidence="2" key="1">
    <citation type="journal article" date="2015" name="Nature">
        <title>Complex archaea that bridge the gap between prokaryotes and eukaryotes.</title>
        <authorList>
            <person name="Spang A."/>
            <person name="Saw J.H."/>
            <person name="Jorgensen S.L."/>
            <person name="Zaremba-Niedzwiedzka K."/>
            <person name="Martijn J."/>
            <person name="Lind A.E."/>
            <person name="van Eijk R."/>
            <person name="Schleper C."/>
            <person name="Guy L."/>
            <person name="Ettema T.J."/>
        </authorList>
    </citation>
    <scope>NUCLEOTIDE SEQUENCE</scope>
</reference>
<organism evidence="2">
    <name type="scientific">marine sediment metagenome</name>
    <dbReference type="NCBI Taxonomy" id="412755"/>
    <lineage>
        <taxon>unclassified sequences</taxon>
        <taxon>metagenomes</taxon>
        <taxon>ecological metagenomes</taxon>
    </lineage>
</organism>
<dbReference type="EMBL" id="LAZR01006682">
    <property type="protein sequence ID" value="KKM90345.1"/>
    <property type="molecule type" value="Genomic_DNA"/>
</dbReference>
<keyword evidence="1" id="KW-0472">Membrane</keyword>
<keyword evidence="1" id="KW-1133">Transmembrane helix</keyword>